<keyword evidence="3" id="KW-0808">Transferase</keyword>
<dbReference type="SUPFAM" id="SSF54427">
    <property type="entry name" value="NTF2-like"/>
    <property type="match status" value="1"/>
</dbReference>
<dbReference type="PANTHER" id="PTHR36699:SF1">
    <property type="entry name" value="L,D-TRANSPEPTIDASE YAFK-RELATED"/>
    <property type="match status" value="1"/>
</dbReference>
<dbReference type="UniPathway" id="UPA00219"/>
<comment type="similarity">
    <text evidence="2">Belongs to the YkuD family.</text>
</comment>
<dbReference type="InterPro" id="IPR056203">
    <property type="entry name" value="Cds6_C"/>
</dbReference>
<proteinExistence type="inferred from homology"/>
<dbReference type="Pfam" id="PF24125">
    <property type="entry name" value="Cds6_C"/>
    <property type="match status" value="1"/>
</dbReference>
<dbReference type="CDD" id="cd16913">
    <property type="entry name" value="YkuD_like"/>
    <property type="match status" value="1"/>
</dbReference>
<keyword evidence="4 7" id="KW-0133">Cell shape</keyword>
<dbReference type="InterPro" id="IPR005490">
    <property type="entry name" value="LD_TPept_cat_dom"/>
</dbReference>
<evidence type="ECO:0000256" key="7">
    <source>
        <dbReference type="PROSITE-ProRule" id="PRU01373"/>
    </source>
</evidence>
<dbReference type="EMBL" id="LN794158">
    <property type="protein sequence ID" value="CEN55422.1"/>
    <property type="molecule type" value="Genomic_DNA"/>
</dbReference>
<evidence type="ECO:0000256" key="1">
    <source>
        <dbReference type="ARBA" id="ARBA00004752"/>
    </source>
</evidence>
<dbReference type="GO" id="GO:0016740">
    <property type="term" value="F:transferase activity"/>
    <property type="evidence" value="ECO:0007669"/>
    <property type="project" value="UniProtKB-KW"/>
</dbReference>
<sequence>MNLFPHYPRLKFKLYTFITLVIVTVCPWSATALNRPELSLLTKDSLSASTKTEDLIVQSLMEISSGDIESALKTLDQVISATPNFKLAHLVKGDLLMARAQQFEAFGSPHPSSEDVAGYRDEARKRIERYLDKSSDQLIPEPIWQLDGSQSYIFVVDADKSRLFVYRNENGKAQYTADFYVTIGKNGSEKKYAGDKKTPLGVYFTSPKLTQKLADTYGDAAYPLSYPNEWDRREGKTGSGIWLHGTPHDTYSRAPQSSDGCVVLSNQDLSKLAPILQQGNIPVVVSKGLEWLKPNQTSKDKQALLDTIEAWRKDWASQDTEEYLSHYATEFSNGSLDLHHWSEEKRRIQASKPNVDITISNLSLLRYPNSALPMAVVTFDQNFRSSLLDSKMRKRQYWIQENQQWKIIYEGAA</sequence>
<comment type="pathway">
    <text evidence="1 7">Cell wall biogenesis; peptidoglycan biosynthesis.</text>
</comment>
<evidence type="ECO:0000256" key="8">
    <source>
        <dbReference type="SAM" id="Phobius"/>
    </source>
</evidence>
<dbReference type="Gene3D" id="2.40.440.10">
    <property type="entry name" value="L,D-transpeptidase catalytic domain-like"/>
    <property type="match status" value="1"/>
</dbReference>
<keyword evidence="8" id="KW-0472">Membrane</keyword>
<evidence type="ECO:0000313" key="11">
    <source>
        <dbReference type="Proteomes" id="UP000056322"/>
    </source>
</evidence>
<dbReference type="GO" id="GO:0071555">
    <property type="term" value="P:cell wall organization"/>
    <property type="evidence" value="ECO:0007669"/>
    <property type="project" value="UniProtKB-UniRule"/>
</dbReference>
<keyword evidence="5 7" id="KW-0573">Peptidoglycan synthesis</keyword>
<evidence type="ECO:0000256" key="6">
    <source>
        <dbReference type="ARBA" id="ARBA00023316"/>
    </source>
</evidence>
<evidence type="ECO:0000313" key="10">
    <source>
        <dbReference type="EMBL" id="CEN55422.1"/>
    </source>
</evidence>
<organism evidence="10 11">
    <name type="scientific">Candidatus Methylopumilus turicensis</name>
    <dbReference type="NCBI Taxonomy" id="1581680"/>
    <lineage>
        <taxon>Bacteria</taxon>
        <taxon>Pseudomonadati</taxon>
        <taxon>Pseudomonadota</taxon>
        <taxon>Betaproteobacteria</taxon>
        <taxon>Nitrosomonadales</taxon>
        <taxon>Methylophilaceae</taxon>
        <taxon>Candidatus Methylopumilus</taxon>
    </lineage>
</organism>
<dbReference type="Pfam" id="PF03734">
    <property type="entry name" value="YkuD"/>
    <property type="match status" value="1"/>
</dbReference>
<evidence type="ECO:0000256" key="5">
    <source>
        <dbReference type="ARBA" id="ARBA00022984"/>
    </source>
</evidence>
<gene>
    <name evidence="10" type="ORF">BN1209_0372</name>
</gene>
<evidence type="ECO:0000256" key="2">
    <source>
        <dbReference type="ARBA" id="ARBA00005992"/>
    </source>
</evidence>
<dbReference type="InterPro" id="IPR038063">
    <property type="entry name" value="Transpep_catalytic_dom"/>
</dbReference>
<dbReference type="GO" id="GO:0009252">
    <property type="term" value="P:peptidoglycan biosynthetic process"/>
    <property type="evidence" value="ECO:0007669"/>
    <property type="project" value="UniProtKB-UniPathway"/>
</dbReference>
<dbReference type="PROSITE" id="PS52029">
    <property type="entry name" value="LD_TPASE"/>
    <property type="match status" value="1"/>
</dbReference>
<keyword evidence="6 7" id="KW-0961">Cell wall biogenesis/degradation</keyword>
<accession>A0A0B7IWG0</accession>
<dbReference type="Proteomes" id="UP000056322">
    <property type="component" value="Chromosome 1"/>
</dbReference>
<feature type="active site" description="Proton donor/acceptor" evidence="7">
    <location>
        <position position="244"/>
    </location>
</feature>
<reference evidence="11" key="1">
    <citation type="submission" date="2014-12" db="EMBL/GenBank/DDBJ databases">
        <authorList>
            <person name="Salcher M.M."/>
        </authorList>
    </citation>
    <scope>NUCLEOTIDE SEQUENCE [LARGE SCALE GENOMIC DNA]</scope>
    <source>
        <strain evidence="11">MMS-10A-171</strain>
    </source>
</reference>
<feature type="domain" description="L,D-TPase catalytic" evidence="9">
    <location>
        <begin position="152"/>
        <end position="286"/>
    </location>
</feature>
<evidence type="ECO:0000256" key="4">
    <source>
        <dbReference type="ARBA" id="ARBA00022960"/>
    </source>
</evidence>
<evidence type="ECO:0000256" key="3">
    <source>
        <dbReference type="ARBA" id="ARBA00022679"/>
    </source>
</evidence>
<dbReference type="InterPro" id="IPR032710">
    <property type="entry name" value="NTF2-like_dom_sf"/>
</dbReference>
<name>A0A0B7IWG0_9PROT</name>
<dbReference type="AlphaFoldDB" id="A0A0B7IWG0"/>
<dbReference type="SUPFAM" id="SSF141523">
    <property type="entry name" value="L,D-transpeptidase catalytic domain-like"/>
    <property type="match status" value="1"/>
</dbReference>
<dbReference type="PANTHER" id="PTHR36699">
    <property type="entry name" value="LD-TRANSPEPTIDASE"/>
    <property type="match status" value="1"/>
</dbReference>
<dbReference type="HOGENOM" id="CLU_041283_0_0_4"/>
<feature type="active site" description="Nucleophile" evidence="7">
    <location>
        <position position="261"/>
    </location>
</feature>
<dbReference type="GO" id="GO:0008360">
    <property type="term" value="P:regulation of cell shape"/>
    <property type="evidence" value="ECO:0007669"/>
    <property type="project" value="UniProtKB-UniRule"/>
</dbReference>
<dbReference type="KEGG" id="mbac:BN1209_0372"/>
<keyword evidence="8" id="KW-0812">Transmembrane</keyword>
<dbReference type="Gene3D" id="3.10.450.50">
    <property type="match status" value="1"/>
</dbReference>
<dbReference type="STRING" id="1581680.BN1209_0372"/>
<keyword evidence="11" id="KW-1185">Reference proteome</keyword>
<evidence type="ECO:0000259" key="9">
    <source>
        <dbReference type="PROSITE" id="PS52029"/>
    </source>
</evidence>
<protein>
    <submittedName>
        <fullName evidence="10">ErfK/YbiS/YcfS/YnhG family protein</fullName>
    </submittedName>
</protein>
<feature type="transmembrane region" description="Helical" evidence="8">
    <location>
        <begin position="12"/>
        <end position="30"/>
    </location>
</feature>
<keyword evidence="8" id="KW-1133">Transmembrane helix</keyword>
<dbReference type="GO" id="GO:0004180">
    <property type="term" value="F:carboxypeptidase activity"/>
    <property type="evidence" value="ECO:0007669"/>
    <property type="project" value="UniProtKB-ARBA"/>
</dbReference>